<comment type="similarity">
    <text evidence="13">Belongs to the peptidase S16 family.</text>
</comment>
<dbReference type="HAMAP" id="MF_01973">
    <property type="entry name" value="lon_bact"/>
    <property type="match status" value="1"/>
</dbReference>
<dbReference type="InterPro" id="IPR003111">
    <property type="entry name" value="Lon_prtase_N"/>
</dbReference>
<comment type="subcellular location">
    <subcellularLocation>
        <location evidence="1">Cytoplasm</location>
    </subcellularLocation>
</comment>
<dbReference type="PROSITE" id="PS51786">
    <property type="entry name" value="LON_PROTEOLYTIC"/>
    <property type="match status" value="1"/>
</dbReference>
<evidence type="ECO:0000256" key="8">
    <source>
        <dbReference type="ARBA" id="ARBA00023016"/>
    </source>
</evidence>
<feature type="non-terminal residue" evidence="16">
    <location>
        <position position="723"/>
    </location>
</feature>
<gene>
    <name evidence="16" type="primary">lon</name>
    <name evidence="16" type="ORF">ENJ89_03980</name>
</gene>
<dbReference type="Gene3D" id="2.30.130.40">
    <property type="entry name" value="LON domain-like"/>
    <property type="match status" value="1"/>
</dbReference>
<dbReference type="PANTHER" id="PTHR10046">
    <property type="entry name" value="ATP DEPENDENT LON PROTEASE FAMILY MEMBER"/>
    <property type="match status" value="1"/>
</dbReference>
<dbReference type="InterPro" id="IPR004815">
    <property type="entry name" value="Lon_bac/euk-typ"/>
</dbReference>
<dbReference type="GO" id="GO:0016887">
    <property type="term" value="F:ATP hydrolysis activity"/>
    <property type="evidence" value="ECO:0007669"/>
    <property type="project" value="InterPro"/>
</dbReference>
<dbReference type="InterPro" id="IPR020568">
    <property type="entry name" value="Ribosomal_Su5_D2-typ_SF"/>
</dbReference>
<evidence type="ECO:0000256" key="1">
    <source>
        <dbReference type="ARBA" id="ARBA00004496"/>
    </source>
</evidence>
<comment type="caution">
    <text evidence="16">The sequence shown here is derived from an EMBL/GenBank/DDBJ whole genome shotgun (WGS) entry which is preliminary data.</text>
</comment>
<comment type="caution">
    <text evidence="12">Lacks conserved residue(s) required for the propagation of feature annotation.</text>
</comment>
<dbReference type="InterPro" id="IPR027543">
    <property type="entry name" value="Lon_bac"/>
</dbReference>
<dbReference type="Gene3D" id="1.20.58.1480">
    <property type="match status" value="1"/>
</dbReference>
<sequence length="723" mass="81759">MKDEIQIDLTEKSFFNVLPLKDLVFFPHMVVPLIVGRSMSIAAIEQSLEDDKLLFLVAQKEPALDDITARDLFRFGVIGRILQVVKLPSGLLKVLVEGIVRAKVNRYRKTAQNIRAQVEVMYDPPVEDEQEEARRRYLLTLFKNYIKLSDEIPEEVLFTLNQHDDLEKLSDFVASYLDVPLEIKQSILQKWKLPERIDKLIRIVEKENSVLSIKSELNNKVQNQMLKSQRHFFLQEQLRVIQEELGESDEAQGDISFLRKKLKQANLPPEVNQKAEEELNRLTRIPPLSPEYNVLRTYLEWLAALPWTVKTEDEKDLEKAQKILDEDHYGLDKPKKRILEYIAVLQRVNKIHGSILCLAGPPGVGKTSLGKSIARALGRKFVRISLGGVTDEAEIRGHRRTYIGALPGKIIQGIKKAGSINPVFLLDEVDKLGSDYRGDPSSALLEVLDPEQNRTFTDHYLEVEYDLSNVLFVVTANNPNAIPEPLLDRTEIIELPGYIDYEKIEIAKRHLIPKQLETNGLTAAELEISDDALKEIIVNYTLEAGVRNLEREISRICRRAVIELSQSARKKKVKVTKRNLRAYLGEPKYPLSQLRARKEVGVANGLAWTPYGGDLLRVEVNLMPGKDKLTLTGKLGEVMQESAMIALAYLRSKARKFGIKQDFTNKYEIHIHLPEGAVPKDGPSAGITLTTAVLSALTKQPFPGEFAMTGEITLRGNILPIGG</sequence>
<accession>A0A7V5PNF9</accession>
<dbReference type="InterPro" id="IPR003593">
    <property type="entry name" value="AAA+_ATPase"/>
</dbReference>
<dbReference type="SMART" id="SM00382">
    <property type="entry name" value="AAA"/>
    <property type="match status" value="1"/>
</dbReference>
<keyword evidence="4 11" id="KW-0547">Nucleotide-binding</keyword>
<dbReference type="InterPro" id="IPR027417">
    <property type="entry name" value="P-loop_NTPase"/>
</dbReference>
<dbReference type="InterPro" id="IPR008268">
    <property type="entry name" value="Peptidase_S16_AS"/>
</dbReference>
<keyword evidence="3 13" id="KW-0645">Protease</keyword>
<dbReference type="SUPFAM" id="SSF52540">
    <property type="entry name" value="P-loop containing nucleoside triphosphate hydrolases"/>
    <property type="match status" value="1"/>
</dbReference>
<dbReference type="GO" id="GO:0005524">
    <property type="term" value="F:ATP binding"/>
    <property type="evidence" value="ECO:0007669"/>
    <property type="project" value="UniProtKB-KW"/>
</dbReference>
<dbReference type="InterPro" id="IPR014721">
    <property type="entry name" value="Ribsml_uS5_D2-typ_fold_subgr"/>
</dbReference>
<dbReference type="Pfam" id="PF05362">
    <property type="entry name" value="Lon_C"/>
    <property type="match status" value="1"/>
</dbReference>
<evidence type="ECO:0000256" key="10">
    <source>
        <dbReference type="ARBA" id="ARBA00066743"/>
    </source>
</evidence>
<keyword evidence="6 13" id="KW-0720">Serine protease</keyword>
<evidence type="ECO:0000256" key="5">
    <source>
        <dbReference type="ARBA" id="ARBA00022801"/>
    </source>
</evidence>
<dbReference type="PROSITE" id="PS01046">
    <property type="entry name" value="LON_SER"/>
    <property type="match status" value="1"/>
</dbReference>
<evidence type="ECO:0000256" key="11">
    <source>
        <dbReference type="PIRSR" id="PIRSR001174-2"/>
    </source>
</evidence>
<dbReference type="InterPro" id="IPR003959">
    <property type="entry name" value="ATPase_AAA_core"/>
</dbReference>
<evidence type="ECO:0000256" key="9">
    <source>
        <dbReference type="ARBA" id="ARBA00050665"/>
    </source>
</evidence>
<dbReference type="GO" id="GO:0043565">
    <property type="term" value="F:sequence-specific DNA binding"/>
    <property type="evidence" value="ECO:0007669"/>
    <property type="project" value="InterPro"/>
</dbReference>
<dbReference type="Proteomes" id="UP000886124">
    <property type="component" value="Unassembled WGS sequence"/>
</dbReference>
<dbReference type="Pfam" id="PF00004">
    <property type="entry name" value="AAA"/>
    <property type="match status" value="1"/>
</dbReference>
<dbReference type="EMBL" id="DROD01000268">
    <property type="protein sequence ID" value="HHJ52331.1"/>
    <property type="molecule type" value="Genomic_DNA"/>
</dbReference>
<dbReference type="InterPro" id="IPR027065">
    <property type="entry name" value="Lon_Prtase"/>
</dbReference>
<evidence type="ECO:0000256" key="4">
    <source>
        <dbReference type="ARBA" id="ARBA00022741"/>
    </source>
</evidence>
<evidence type="ECO:0000256" key="12">
    <source>
        <dbReference type="PROSITE-ProRule" id="PRU01122"/>
    </source>
</evidence>
<dbReference type="GO" id="GO:0006508">
    <property type="term" value="P:proteolysis"/>
    <property type="evidence" value="ECO:0007669"/>
    <property type="project" value="UniProtKB-KW"/>
</dbReference>
<dbReference type="InterPro" id="IPR008269">
    <property type="entry name" value="Lon_proteolytic"/>
</dbReference>
<dbReference type="Gene3D" id="1.20.5.5270">
    <property type="match status" value="1"/>
</dbReference>
<dbReference type="GO" id="GO:0030163">
    <property type="term" value="P:protein catabolic process"/>
    <property type="evidence" value="ECO:0007669"/>
    <property type="project" value="InterPro"/>
</dbReference>
<proteinExistence type="inferred from homology"/>
<dbReference type="EC" id="3.4.21.53" evidence="10"/>
<evidence type="ECO:0000256" key="13">
    <source>
        <dbReference type="RuleBase" id="RU000591"/>
    </source>
</evidence>
<dbReference type="AlphaFoldDB" id="A0A7V5PNF9"/>
<organism evidence="16">
    <name type="scientific">Caldithrix abyssi</name>
    <dbReference type="NCBI Taxonomy" id="187145"/>
    <lineage>
        <taxon>Bacteria</taxon>
        <taxon>Pseudomonadati</taxon>
        <taxon>Calditrichota</taxon>
        <taxon>Calditrichia</taxon>
        <taxon>Calditrichales</taxon>
        <taxon>Calditrichaceae</taxon>
        <taxon>Caldithrix</taxon>
    </lineage>
</organism>
<dbReference type="NCBIfam" id="TIGR00763">
    <property type="entry name" value="lon"/>
    <property type="match status" value="1"/>
</dbReference>
<protein>
    <recommendedName>
        <fullName evidence="10">endopeptidase La</fullName>
        <ecNumber evidence="10">3.4.21.53</ecNumber>
    </recommendedName>
</protein>
<dbReference type="GO" id="GO:0005737">
    <property type="term" value="C:cytoplasm"/>
    <property type="evidence" value="ECO:0007669"/>
    <property type="project" value="UniProtKB-SubCell"/>
</dbReference>
<dbReference type="GO" id="GO:0004252">
    <property type="term" value="F:serine-type endopeptidase activity"/>
    <property type="evidence" value="ECO:0007669"/>
    <property type="project" value="UniProtKB-EC"/>
</dbReference>
<evidence type="ECO:0000256" key="3">
    <source>
        <dbReference type="ARBA" id="ARBA00022670"/>
    </source>
</evidence>
<evidence type="ECO:0000313" key="16">
    <source>
        <dbReference type="EMBL" id="HHJ52331.1"/>
    </source>
</evidence>
<feature type="binding site" evidence="11">
    <location>
        <begin position="360"/>
        <end position="367"/>
    </location>
    <ligand>
        <name>ATP</name>
        <dbReference type="ChEBI" id="CHEBI:30616"/>
    </ligand>
</feature>
<dbReference type="PROSITE" id="PS51787">
    <property type="entry name" value="LON_N"/>
    <property type="match status" value="1"/>
</dbReference>
<dbReference type="PIRSF" id="PIRSF001174">
    <property type="entry name" value="Lon_proteas"/>
    <property type="match status" value="1"/>
</dbReference>
<evidence type="ECO:0000256" key="2">
    <source>
        <dbReference type="ARBA" id="ARBA00022490"/>
    </source>
</evidence>
<dbReference type="Gene3D" id="3.40.50.300">
    <property type="entry name" value="P-loop containing nucleotide triphosphate hydrolases"/>
    <property type="match status" value="1"/>
</dbReference>
<dbReference type="FunFam" id="1.20.5.5270:FF:000002">
    <property type="entry name" value="Lon protease homolog"/>
    <property type="match status" value="1"/>
</dbReference>
<dbReference type="SMART" id="SM00464">
    <property type="entry name" value="LON"/>
    <property type="match status" value="1"/>
</dbReference>
<dbReference type="Pfam" id="PF02190">
    <property type="entry name" value="LON_substr_bdg"/>
    <property type="match status" value="1"/>
</dbReference>
<dbReference type="InterPro" id="IPR046336">
    <property type="entry name" value="Lon_prtase_N_sf"/>
</dbReference>
<evidence type="ECO:0000256" key="7">
    <source>
        <dbReference type="ARBA" id="ARBA00022840"/>
    </source>
</evidence>
<name>A0A7V5PNF9_CALAY</name>
<dbReference type="FunFam" id="3.40.50.300:FF:000021">
    <property type="entry name" value="Lon protease homolog"/>
    <property type="match status" value="1"/>
</dbReference>
<dbReference type="InterPro" id="IPR054594">
    <property type="entry name" value="Lon_lid"/>
</dbReference>
<evidence type="ECO:0000259" key="14">
    <source>
        <dbReference type="PROSITE" id="PS51786"/>
    </source>
</evidence>
<reference evidence="16" key="1">
    <citation type="journal article" date="2020" name="mSystems">
        <title>Genome- and Community-Level Interaction Insights into Carbon Utilization and Element Cycling Functions of Hydrothermarchaeota in Hydrothermal Sediment.</title>
        <authorList>
            <person name="Zhou Z."/>
            <person name="Liu Y."/>
            <person name="Xu W."/>
            <person name="Pan J."/>
            <person name="Luo Z.H."/>
            <person name="Li M."/>
        </authorList>
    </citation>
    <scope>NUCLEOTIDE SEQUENCE [LARGE SCALE GENOMIC DNA]</scope>
    <source>
        <strain evidence="16">HyVt-527</strain>
    </source>
</reference>
<dbReference type="GO" id="GO:0004176">
    <property type="term" value="F:ATP-dependent peptidase activity"/>
    <property type="evidence" value="ECO:0007669"/>
    <property type="project" value="InterPro"/>
</dbReference>
<dbReference type="SUPFAM" id="SSF88697">
    <property type="entry name" value="PUA domain-like"/>
    <property type="match status" value="1"/>
</dbReference>
<dbReference type="InterPro" id="IPR015947">
    <property type="entry name" value="PUA-like_sf"/>
</dbReference>
<keyword evidence="8" id="KW-0346">Stress response</keyword>
<dbReference type="SUPFAM" id="SSF54211">
    <property type="entry name" value="Ribosomal protein S5 domain 2-like"/>
    <property type="match status" value="1"/>
</dbReference>
<dbReference type="PRINTS" id="PR00830">
    <property type="entry name" value="ENDOLAPTASE"/>
</dbReference>
<keyword evidence="5 13" id="KW-0378">Hydrolase</keyword>
<comment type="catalytic activity">
    <reaction evidence="9">
        <text>Hydrolysis of proteins in presence of ATP.</text>
        <dbReference type="EC" id="3.4.21.53"/>
    </reaction>
</comment>
<feature type="domain" description="Lon proteolytic" evidence="14">
    <location>
        <begin position="597"/>
        <end position="723"/>
    </location>
</feature>
<dbReference type="Gene3D" id="3.30.230.10">
    <property type="match status" value="1"/>
</dbReference>
<dbReference type="CDD" id="cd19500">
    <property type="entry name" value="RecA-like_Lon"/>
    <property type="match status" value="1"/>
</dbReference>
<dbReference type="Pfam" id="PF22667">
    <property type="entry name" value="Lon_lid"/>
    <property type="match status" value="1"/>
</dbReference>
<feature type="domain" description="Lon N-terminal" evidence="15">
    <location>
        <begin position="15"/>
        <end position="208"/>
    </location>
</feature>
<evidence type="ECO:0000259" key="15">
    <source>
        <dbReference type="PROSITE" id="PS51787"/>
    </source>
</evidence>
<keyword evidence="2" id="KW-0963">Cytoplasm</keyword>
<evidence type="ECO:0000256" key="6">
    <source>
        <dbReference type="ARBA" id="ARBA00022825"/>
    </source>
</evidence>
<keyword evidence="7 11" id="KW-0067">ATP-binding</keyword>
<dbReference type="Gene3D" id="1.10.8.60">
    <property type="match status" value="1"/>
</dbReference>